<gene>
    <name evidence="1" type="ORF">SAY86_022899</name>
</gene>
<evidence type="ECO:0000313" key="2">
    <source>
        <dbReference type="Proteomes" id="UP001346149"/>
    </source>
</evidence>
<dbReference type="Proteomes" id="UP001346149">
    <property type="component" value="Unassembled WGS sequence"/>
</dbReference>
<reference evidence="1 2" key="1">
    <citation type="journal article" date="2023" name="Hortic Res">
        <title>Pangenome of water caltrop reveals structural variations and asymmetric subgenome divergence after allopolyploidization.</title>
        <authorList>
            <person name="Zhang X."/>
            <person name="Chen Y."/>
            <person name="Wang L."/>
            <person name="Yuan Y."/>
            <person name="Fang M."/>
            <person name="Shi L."/>
            <person name="Lu R."/>
            <person name="Comes H.P."/>
            <person name="Ma Y."/>
            <person name="Chen Y."/>
            <person name="Huang G."/>
            <person name="Zhou Y."/>
            <person name="Zheng Z."/>
            <person name="Qiu Y."/>
        </authorList>
    </citation>
    <scope>NUCLEOTIDE SEQUENCE [LARGE SCALE GENOMIC DNA]</scope>
    <source>
        <strain evidence="1">F231</strain>
    </source>
</reference>
<protein>
    <submittedName>
        <fullName evidence="1">Uncharacterized protein</fullName>
    </submittedName>
</protein>
<dbReference type="EMBL" id="JAXQNO010000008">
    <property type="protein sequence ID" value="KAK4792464.1"/>
    <property type="molecule type" value="Genomic_DNA"/>
</dbReference>
<sequence length="99" mass="12125">MKNHWLYNRGLINLHMTCIVPLSCWFRSCRTSRLVARFCRQSSFDEVSHIEYRPFFLPWLKLWSYGESNQWRMDFWLWGHCQWRAPSSASQTFSDILSW</sequence>
<dbReference type="AlphaFoldDB" id="A0AAN7LWC8"/>
<comment type="caution">
    <text evidence="1">The sequence shown here is derived from an EMBL/GenBank/DDBJ whole genome shotgun (WGS) entry which is preliminary data.</text>
</comment>
<accession>A0AAN7LWC8</accession>
<keyword evidence="2" id="KW-1185">Reference proteome</keyword>
<proteinExistence type="predicted"/>
<evidence type="ECO:0000313" key="1">
    <source>
        <dbReference type="EMBL" id="KAK4792464.1"/>
    </source>
</evidence>
<organism evidence="1 2">
    <name type="scientific">Trapa natans</name>
    <name type="common">Water chestnut</name>
    <dbReference type="NCBI Taxonomy" id="22666"/>
    <lineage>
        <taxon>Eukaryota</taxon>
        <taxon>Viridiplantae</taxon>
        <taxon>Streptophyta</taxon>
        <taxon>Embryophyta</taxon>
        <taxon>Tracheophyta</taxon>
        <taxon>Spermatophyta</taxon>
        <taxon>Magnoliopsida</taxon>
        <taxon>eudicotyledons</taxon>
        <taxon>Gunneridae</taxon>
        <taxon>Pentapetalae</taxon>
        <taxon>rosids</taxon>
        <taxon>malvids</taxon>
        <taxon>Myrtales</taxon>
        <taxon>Lythraceae</taxon>
        <taxon>Trapa</taxon>
    </lineage>
</organism>
<name>A0AAN7LWC8_TRANT</name>